<reference evidence="1 2" key="1">
    <citation type="submission" date="2018-06" db="EMBL/GenBank/DDBJ databases">
        <authorList>
            <consortium name="Pathogen Informatics"/>
            <person name="Doyle S."/>
        </authorList>
    </citation>
    <scope>NUCLEOTIDE SEQUENCE [LARGE SCALE GENOMIC DNA]</scope>
    <source>
        <strain evidence="1 2">NCTC13184</strain>
    </source>
</reference>
<accession>A0A378WSK2</accession>
<dbReference type="InterPro" id="IPR036188">
    <property type="entry name" value="FAD/NAD-bd_sf"/>
</dbReference>
<dbReference type="AlphaFoldDB" id="A0A378WSK2"/>
<dbReference type="Proteomes" id="UP000255082">
    <property type="component" value="Unassembled WGS sequence"/>
</dbReference>
<evidence type="ECO:0000313" key="2">
    <source>
        <dbReference type="Proteomes" id="UP000255082"/>
    </source>
</evidence>
<dbReference type="PANTHER" id="PTHR43422">
    <property type="entry name" value="THIAMINE THIAZOLE SYNTHASE"/>
    <property type="match status" value="1"/>
</dbReference>
<dbReference type="RefSeq" id="WP_062966967.1">
    <property type="nucleotide sequence ID" value="NZ_JAJFOE010000001.1"/>
</dbReference>
<dbReference type="EMBL" id="UGRU01000001">
    <property type="protein sequence ID" value="SUA43404.1"/>
    <property type="molecule type" value="Genomic_DNA"/>
</dbReference>
<sequence length="449" mass="49492">MSNLGQRAIVCGASMTGLLAARVLSDFYEEVTLVERDPLPEGPEQRRGVPQARHFHALLSTGSRVLGELFPGLLDELVSAGAKVLANESSRIYVRLGRHELDGSGKFADPASLVVYQPSRPFLDSHVRRRVRTIENVRILDSHGVVEPMTDRARRVTGARVVDRHTGADTALDADLVVDAMGRSAHTPTYLDNLGYERPTEQRYPVHLNYASQFLRIPASMIGEKLGFSVSPLPERPVGVVAVAYEHDTWILTLFGVGGYKLPHDLSGVIDCAAQFAPPTLIAALRSAEPLGAMSAQHYPASTWRRYDKMRRFPAGLLVMGDAICSFNPVYMQGMTMAALQAVALRHCLADHDGDLSRRFFKAAAKQIAPVWRGNRFTDFTVSQEGGWRRVPRRVVNWPIDKAQAAAANDPAVAEAVLRVMHFVDPPDRLMRPSFLMRLVTANRRAGTG</sequence>
<gene>
    <name evidence="1" type="ORF">NCTC13184_02771</name>
</gene>
<dbReference type="OrthoDB" id="9790035at2"/>
<dbReference type="PANTHER" id="PTHR43422:SF3">
    <property type="entry name" value="THIAMINE THIAZOLE SYNTHASE"/>
    <property type="match status" value="1"/>
</dbReference>
<evidence type="ECO:0008006" key="3">
    <source>
        <dbReference type="Google" id="ProtNLM"/>
    </source>
</evidence>
<proteinExistence type="predicted"/>
<dbReference type="Gene3D" id="3.50.50.60">
    <property type="entry name" value="FAD/NAD(P)-binding domain"/>
    <property type="match status" value="2"/>
</dbReference>
<protein>
    <recommendedName>
        <fullName evidence="3">Epoxidase LasC</fullName>
    </recommendedName>
</protein>
<evidence type="ECO:0000313" key="1">
    <source>
        <dbReference type="EMBL" id="SUA43404.1"/>
    </source>
</evidence>
<dbReference type="SUPFAM" id="SSF51905">
    <property type="entry name" value="FAD/NAD(P)-binding domain"/>
    <property type="match status" value="1"/>
</dbReference>
<organism evidence="1 2">
    <name type="scientific">Nocardia africana</name>
    <dbReference type="NCBI Taxonomy" id="134964"/>
    <lineage>
        <taxon>Bacteria</taxon>
        <taxon>Bacillati</taxon>
        <taxon>Actinomycetota</taxon>
        <taxon>Actinomycetes</taxon>
        <taxon>Mycobacteriales</taxon>
        <taxon>Nocardiaceae</taxon>
        <taxon>Nocardia</taxon>
    </lineage>
</organism>
<name>A0A378WSK2_9NOCA</name>